<proteinExistence type="predicted"/>
<evidence type="ECO:0000313" key="2">
    <source>
        <dbReference type="Proteomes" id="UP000886501"/>
    </source>
</evidence>
<evidence type="ECO:0000313" key="1">
    <source>
        <dbReference type="EMBL" id="KAF9650559.1"/>
    </source>
</evidence>
<dbReference type="Proteomes" id="UP000886501">
    <property type="component" value="Unassembled WGS sequence"/>
</dbReference>
<organism evidence="1 2">
    <name type="scientific">Thelephora ganbajun</name>
    <name type="common">Ganba fungus</name>
    <dbReference type="NCBI Taxonomy" id="370292"/>
    <lineage>
        <taxon>Eukaryota</taxon>
        <taxon>Fungi</taxon>
        <taxon>Dikarya</taxon>
        <taxon>Basidiomycota</taxon>
        <taxon>Agaricomycotina</taxon>
        <taxon>Agaricomycetes</taxon>
        <taxon>Thelephorales</taxon>
        <taxon>Thelephoraceae</taxon>
        <taxon>Thelephora</taxon>
    </lineage>
</organism>
<comment type="caution">
    <text evidence="1">The sequence shown here is derived from an EMBL/GenBank/DDBJ whole genome shotgun (WGS) entry which is preliminary data.</text>
</comment>
<accession>A0ACB6ZM03</accession>
<dbReference type="EMBL" id="MU117983">
    <property type="protein sequence ID" value="KAF9650559.1"/>
    <property type="molecule type" value="Genomic_DNA"/>
</dbReference>
<protein>
    <submittedName>
        <fullName evidence="1">G-protein alpha subunit</fullName>
    </submittedName>
</protein>
<reference evidence="1" key="1">
    <citation type="submission" date="2019-10" db="EMBL/GenBank/DDBJ databases">
        <authorList>
            <consortium name="DOE Joint Genome Institute"/>
            <person name="Kuo A."/>
            <person name="Miyauchi S."/>
            <person name="Kiss E."/>
            <person name="Drula E."/>
            <person name="Kohler A."/>
            <person name="Sanchez-Garcia M."/>
            <person name="Andreopoulos B."/>
            <person name="Barry K.W."/>
            <person name="Bonito G."/>
            <person name="Buee M."/>
            <person name="Carver A."/>
            <person name="Chen C."/>
            <person name="Cichocki N."/>
            <person name="Clum A."/>
            <person name="Culley D."/>
            <person name="Crous P.W."/>
            <person name="Fauchery L."/>
            <person name="Girlanda M."/>
            <person name="Hayes R."/>
            <person name="Keri Z."/>
            <person name="Labutti K."/>
            <person name="Lipzen A."/>
            <person name="Lombard V."/>
            <person name="Magnuson J."/>
            <person name="Maillard F."/>
            <person name="Morin E."/>
            <person name="Murat C."/>
            <person name="Nolan M."/>
            <person name="Ohm R."/>
            <person name="Pangilinan J."/>
            <person name="Pereira M."/>
            <person name="Perotto S."/>
            <person name="Peter M."/>
            <person name="Riley R."/>
            <person name="Sitrit Y."/>
            <person name="Stielow B."/>
            <person name="Szollosi G."/>
            <person name="Zifcakova L."/>
            <person name="Stursova M."/>
            <person name="Spatafora J.W."/>
            <person name="Tedersoo L."/>
            <person name="Vaario L.-M."/>
            <person name="Yamada A."/>
            <person name="Yan M."/>
            <person name="Wang P."/>
            <person name="Xu J."/>
            <person name="Bruns T."/>
            <person name="Baldrian P."/>
            <person name="Vilgalys R."/>
            <person name="Henrissat B."/>
            <person name="Grigoriev I.V."/>
            <person name="Hibbett D."/>
            <person name="Nagy L.G."/>
            <person name="Martin F.M."/>
        </authorList>
    </citation>
    <scope>NUCLEOTIDE SEQUENCE</scope>
    <source>
        <strain evidence="1">P2</strain>
    </source>
</reference>
<name>A0ACB6ZM03_THEGA</name>
<gene>
    <name evidence="1" type="ORF">BDM02DRAFT_3127551</name>
</gene>
<keyword evidence="2" id="KW-1185">Reference proteome</keyword>
<sequence>MARRPRSELELFNAPTSQDPEAEKVSKQIDEELRKEADRLKRKKSREVKVMLLGQAESGKSTLQKQFQLHYAAKTLERERPTWRPIVLFNIIQAVRTIMEELDLEFFSHTQTSSSTSNGLSSSSSSLLDSSISELQRARWKADFAQVRARLLPLTAIEESLASDLVGGVMITRGRTGFVRAGWQSLLSGMRARAAADNTYADHTPGTSNLAIKALSMVQDDVVELWNHPAVKKLIKLRKIVLQESAAYFLNNVSRIAISNYIPTTEDILNVRIQTLGVTEHSFEINVGGQTMNWLLYDVGGARHAWVPYFDDATAIIFLAPISAFDQYLEEDPRTNRIDDSLQLWTMVCSNLLLKNAHLVLMLNKTDLLREKLNAGIKVRKYITSYGDRPNTYEEASEYFRAHFLQVHRRKDVGKRAMYVHFTSMLDVQATRSILAIVGEAIIRSYMESVGLS</sequence>
<reference evidence="1" key="2">
    <citation type="journal article" date="2020" name="Nat. Commun.">
        <title>Large-scale genome sequencing of mycorrhizal fungi provides insights into the early evolution of symbiotic traits.</title>
        <authorList>
            <person name="Miyauchi S."/>
            <person name="Kiss E."/>
            <person name="Kuo A."/>
            <person name="Drula E."/>
            <person name="Kohler A."/>
            <person name="Sanchez-Garcia M."/>
            <person name="Morin E."/>
            <person name="Andreopoulos B."/>
            <person name="Barry K.W."/>
            <person name="Bonito G."/>
            <person name="Buee M."/>
            <person name="Carver A."/>
            <person name="Chen C."/>
            <person name="Cichocki N."/>
            <person name="Clum A."/>
            <person name="Culley D."/>
            <person name="Crous P.W."/>
            <person name="Fauchery L."/>
            <person name="Girlanda M."/>
            <person name="Hayes R.D."/>
            <person name="Keri Z."/>
            <person name="LaButti K."/>
            <person name="Lipzen A."/>
            <person name="Lombard V."/>
            <person name="Magnuson J."/>
            <person name="Maillard F."/>
            <person name="Murat C."/>
            <person name="Nolan M."/>
            <person name="Ohm R.A."/>
            <person name="Pangilinan J."/>
            <person name="Pereira M.F."/>
            <person name="Perotto S."/>
            <person name="Peter M."/>
            <person name="Pfister S."/>
            <person name="Riley R."/>
            <person name="Sitrit Y."/>
            <person name="Stielow J.B."/>
            <person name="Szollosi G."/>
            <person name="Zifcakova L."/>
            <person name="Stursova M."/>
            <person name="Spatafora J.W."/>
            <person name="Tedersoo L."/>
            <person name="Vaario L.M."/>
            <person name="Yamada A."/>
            <person name="Yan M."/>
            <person name="Wang P."/>
            <person name="Xu J."/>
            <person name="Bruns T."/>
            <person name="Baldrian P."/>
            <person name="Vilgalys R."/>
            <person name="Dunand C."/>
            <person name="Henrissat B."/>
            <person name="Grigoriev I.V."/>
            <person name="Hibbett D."/>
            <person name="Nagy L.G."/>
            <person name="Martin F.M."/>
        </authorList>
    </citation>
    <scope>NUCLEOTIDE SEQUENCE</scope>
    <source>
        <strain evidence="1">P2</strain>
    </source>
</reference>